<keyword evidence="1" id="KW-1133">Transmembrane helix</keyword>
<keyword evidence="1" id="KW-0472">Membrane</keyword>
<keyword evidence="1" id="KW-0812">Transmembrane</keyword>
<organism evidence="2">
    <name type="scientific">marine sediment metagenome</name>
    <dbReference type="NCBI Taxonomy" id="412755"/>
    <lineage>
        <taxon>unclassified sequences</taxon>
        <taxon>metagenomes</taxon>
        <taxon>ecological metagenomes</taxon>
    </lineage>
</organism>
<feature type="non-terminal residue" evidence="2">
    <location>
        <position position="1"/>
    </location>
</feature>
<proteinExistence type="predicted"/>
<evidence type="ECO:0000256" key="1">
    <source>
        <dbReference type="SAM" id="Phobius"/>
    </source>
</evidence>
<accession>A0A0F9E898</accession>
<reference evidence="2" key="1">
    <citation type="journal article" date="2015" name="Nature">
        <title>Complex archaea that bridge the gap between prokaryotes and eukaryotes.</title>
        <authorList>
            <person name="Spang A."/>
            <person name="Saw J.H."/>
            <person name="Jorgensen S.L."/>
            <person name="Zaremba-Niedzwiedzka K."/>
            <person name="Martijn J."/>
            <person name="Lind A.E."/>
            <person name="van Eijk R."/>
            <person name="Schleper C."/>
            <person name="Guy L."/>
            <person name="Ettema T.J."/>
        </authorList>
    </citation>
    <scope>NUCLEOTIDE SEQUENCE</scope>
</reference>
<name>A0A0F9E898_9ZZZZ</name>
<dbReference type="EMBL" id="LAZR01038160">
    <property type="protein sequence ID" value="KKL20278.1"/>
    <property type="molecule type" value="Genomic_DNA"/>
</dbReference>
<protein>
    <submittedName>
        <fullName evidence="2">Uncharacterized protein</fullName>
    </submittedName>
</protein>
<feature type="transmembrane region" description="Helical" evidence="1">
    <location>
        <begin position="75"/>
        <end position="94"/>
    </location>
</feature>
<gene>
    <name evidence="2" type="ORF">LCGC14_2457040</name>
</gene>
<sequence length="102" mass="11718">SAIFTAYAIHEDNPMLTFNFFKENKLIPESSQESTFLENSIQNFDKLLDYLEPSLAAEYKIKFSKRFSMTKRSKIFVGGCIVITAIILIIRFIVLQQPLFSG</sequence>
<comment type="caution">
    <text evidence="2">The sequence shown here is derived from an EMBL/GenBank/DDBJ whole genome shotgun (WGS) entry which is preliminary data.</text>
</comment>
<dbReference type="AlphaFoldDB" id="A0A0F9E898"/>
<evidence type="ECO:0000313" key="2">
    <source>
        <dbReference type="EMBL" id="KKL20278.1"/>
    </source>
</evidence>